<dbReference type="PANTHER" id="PTHR37299">
    <property type="entry name" value="TRANSCRIPTIONAL REGULATOR-RELATED"/>
    <property type="match status" value="1"/>
</dbReference>
<evidence type="ECO:0000259" key="2">
    <source>
        <dbReference type="PROSITE" id="PS50110"/>
    </source>
</evidence>
<proteinExistence type="predicted"/>
<dbReference type="InterPro" id="IPR046947">
    <property type="entry name" value="LytR-like"/>
</dbReference>
<protein>
    <submittedName>
        <fullName evidence="4">Two component transcriptional regulator, LytTR family</fullName>
    </submittedName>
</protein>
<dbReference type="EMBL" id="FQUQ01000008">
    <property type="protein sequence ID" value="SHG88721.1"/>
    <property type="molecule type" value="Genomic_DNA"/>
</dbReference>
<dbReference type="Pfam" id="PF04397">
    <property type="entry name" value="LytTR"/>
    <property type="match status" value="1"/>
</dbReference>
<dbReference type="PROSITE" id="PS50110">
    <property type="entry name" value="RESPONSE_REGULATORY"/>
    <property type="match status" value="1"/>
</dbReference>
<dbReference type="RefSeq" id="WP_073238034.1">
    <property type="nucleotide sequence ID" value="NZ_FQUQ01000008.1"/>
</dbReference>
<name>A0A1M5NGR5_9SPHI</name>
<accession>A0A1M5NGR5</accession>
<dbReference type="PANTHER" id="PTHR37299:SF1">
    <property type="entry name" value="STAGE 0 SPORULATION PROTEIN A HOMOLOG"/>
    <property type="match status" value="1"/>
</dbReference>
<reference evidence="5" key="1">
    <citation type="submission" date="2016-11" db="EMBL/GenBank/DDBJ databases">
        <authorList>
            <person name="Varghese N."/>
            <person name="Submissions S."/>
        </authorList>
    </citation>
    <scope>NUCLEOTIDE SEQUENCE [LARGE SCALE GENOMIC DNA]</scope>
    <source>
        <strain evidence="5">DSM 16990</strain>
    </source>
</reference>
<feature type="domain" description="Response regulatory" evidence="2">
    <location>
        <begin position="3"/>
        <end position="115"/>
    </location>
</feature>
<dbReference type="GO" id="GO:0003677">
    <property type="term" value="F:DNA binding"/>
    <property type="evidence" value="ECO:0007669"/>
    <property type="project" value="InterPro"/>
</dbReference>
<dbReference type="Proteomes" id="UP000184287">
    <property type="component" value="Unassembled WGS sequence"/>
</dbReference>
<dbReference type="AlphaFoldDB" id="A0A1M5NGR5"/>
<dbReference type="GO" id="GO:0000156">
    <property type="term" value="F:phosphorelay response regulator activity"/>
    <property type="evidence" value="ECO:0007669"/>
    <property type="project" value="InterPro"/>
</dbReference>
<evidence type="ECO:0000313" key="5">
    <source>
        <dbReference type="Proteomes" id="UP000184287"/>
    </source>
</evidence>
<dbReference type="Gene3D" id="3.40.50.2300">
    <property type="match status" value="1"/>
</dbReference>
<dbReference type="PROSITE" id="PS50930">
    <property type="entry name" value="HTH_LYTTR"/>
    <property type="match status" value="1"/>
</dbReference>
<dbReference type="InterPro" id="IPR007492">
    <property type="entry name" value="LytTR_DNA-bd_dom"/>
</dbReference>
<evidence type="ECO:0000313" key="4">
    <source>
        <dbReference type="EMBL" id="SHG88721.1"/>
    </source>
</evidence>
<feature type="domain" description="HTH LytTR-type" evidence="3">
    <location>
        <begin position="153"/>
        <end position="244"/>
    </location>
</feature>
<dbReference type="InterPro" id="IPR011006">
    <property type="entry name" value="CheY-like_superfamily"/>
</dbReference>
<dbReference type="STRING" id="288992.SAMN04488522_108138"/>
<keyword evidence="5" id="KW-1185">Reference proteome</keyword>
<dbReference type="SUPFAM" id="SSF52172">
    <property type="entry name" value="CheY-like"/>
    <property type="match status" value="1"/>
</dbReference>
<gene>
    <name evidence="4" type="ORF">SAMN04488522_108138</name>
</gene>
<feature type="modified residue" description="4-aspartylphosphate" evidence="1">
    <location>
        <position position="54"/>
    </location>
</feature>
<dbReference type="SMART" id="SM00850">
    <property type="entry name" value="LytTR"/>
    <property type="match status" value="1"/>
</dbReference>
<dbReference type="Gene3D" id="2.40.50.1020">
    <property type="entry name" value="LytTr DNA-binding domain"/>
    <property type="match status" value="1"/>
</dbReference>
<evidence type="ECO:0000256" key="1">
    <source>
        <dbReference type="PROSITE-ProRule" id="PRU00169"/>
    </source>
</evidence>
<dbReference type="OrthoDB" id="9787344at2"/>
<sequence length="248" mass="28786">MKRILVVEDEPLIRNSIVRIFDNRTDVVVVGSCGSVEAALVMISGTSPDIILLDINLPDGTGFDILDQVRPGGFHVIFITAYNDFAIKAIKYGALDYLLKPLNEEELELAIRKIMEEKTPGIHENQLSVSKQHYREPEKDNRIVLRFQQYFDIVSFEDIAFCKSDGGYTTFFMTDGREIMISKTLKEYEELLPEKLFIRTHRSYLVNKRFIDRYHKEGYLVLRNGKEIPISTRRRDYVMDFLDSFLTV</sequence>
<dbReference type="Pfam" id="PF00072">
    <property type="entry name" value="Response_reg"/>
    <property type="match status" value="1"/>
</dbReference>
<dbReference type="SMART" id="SM00448">
    <property type="entry name" value="REC"/>
    <property type="match status" value="1"/>
</dbReference>
<organism evidence="4 5">
    <name type="scientific">Pedobacter caeni</name>
    <dbReference type="NCBI Taxonomy" id="288992"/>
    <lineage>
        <taxon>Bacteria</taxon>
        <taxon>Pseudomonadati</taxon>
        <taxon>Bacteroidota</taxon>
        <taxon>Sphingobacteriia</taxon>
        <taxon>Sphingobacteriales</taxon>
        <taxon>Sphingobacteriaceae</taxon>
        <taxon>Pedobacter</taxon>
    </lineage>
</organism>
<keyword evidence="1" id="KW-0597">Phosphoprotein</keyword>
<evidence type="ECO:0000259" key="3">
    <source>
        <dbReference type="PROSITE" id="PS50930"/>
    </source>
</evidence>
<dbReference type="InterPro" id="IPR001789">
    <property type="entry name" value="Sig_transdc_resp-reg_receiver"/>
</dbReference>